<dbReference type="SMR" id="A2ELE7"/>
<sequence>MLKATLDGIRDRDINAVINYISSGASINTIIKSYEISPEEDDILKNNIPLISYVAFYGATDCFNFLVDNSVDLNIKDKFNRSVLHFAAAGGNEELFQRLIDLDIDRSCRDNKSLGIIHYAAKYGHFSIISLIWMYDINKMEDNAIELRAQSGITPLHLACESGNMECIDFFLDKGCEINSQTTENMTPLHFGCCHAEVMDYLMQKGADYHMRDIYGKTAFELTMKKGNFESANFVINKMIELGEDCKDIYFAAASGGNVSVFSAFIEKGIDINFENSDCETALHVAVRFGNKELTQYILDNGADPNWENNIGDSPLHVAAKTKNQEIAKMLIEKCADPKQKNNNGKSPLMIAESNGLPLVPEE</sequence>
<dbReference type="Gene3D" id="1.25.40.20">
    <property type="entry name" value="Ankyrin repeat-containing domain"/>
    <property type="match status" value="3"/>
</dbReference>
<evidence type="ECO:0000313" key="6">
    <source>
        <dbReference type="Proteomes" id="UP000001542"/>
    </source>
</evidence>
<feature type="repeat" description="ANK" evidence="3">
    <location>
        <begin position="151"/>
        <end position="183"/>
    </location>
</feature>
<dbReference type="PROSITE" id="PS50297">
    <property type="entry name" value="ANK_REP_REGION"/>
    <property type="match status" value="3"/>
</dbReference>
<evidence type="ECO:0000256" key="1">
    <source>
        <dbReference type="ARBA" id="ARBA00022737"/>
    </source>
</evidence>
<dbReference type="eggNOG" id="KOG4177">
    <property type="taxonomic scope" value="Eukaryota"/>
</dbReference>
<dbReference type="GO" id="GO:0005634">
    <property type="term" value="C:nucleus"/>
    <property type="evidence" value="ECO:0000318"/>
    <property type="project" value="GO_Central"/>
</dbReference>
<evidence type="ECO:0000256" key="4">
    <source>
        <dbReference type="SAM" id="MobiDB-lite"/>
    </source>
</evidence>
<dbReference type="VEuPathDB" id="TrichDB:TVAG_358390"/>
<dbReference type="InParanoid" id="A2ELE7"/>
<evidence type="ECO:0000256" key="3">
    <source>
        <dbReference type="PROSITE-ProRule" id="PRU00023"/>
    </source>
</evidence>
<dbReference type="GO" id="GO:0000976">
    <property type="term" value="F:transcription cis-regulatory region binding"/>
    <property type="evidence" value="ECO:0000318"/>
    <property type="project" value="GO_Central"/>
</dbReference>
<feature type="repeat" description="ANK" evidence="3">
    <location>
        <begin position="79"/>
        <end position="111"/>
    </location>
</feature>
<evidence type="ECO:0000256" key="2">
    <source>
        <dbReference type="ARBA" id="ARBA00023043"/>
    </source>
</evidence>
<protein>
    <submittedName>
        <fullName evidence="5">Uncharacterized protein</fullName>
    </submittedName>
</protein>
<dbReference type="SUPFAM" id="SSF48403">
    <property type="entry name" value="Ankyrin repeat"/>
    <property type="match status" value="1"/>
</dbReference>
<accession>A2ELE7</accession>
<keyword evidence="1" id="KW-0677">Repeat</keyword>
<dbReference type="Pfam" id="PF12796">
    <property type="entry name" value="Ank_2"/>
    <property type="match status" value="2"/>
</dbReference>
<dbReference type="EMBL" id="DS113421">
    <property type="protein sequence ID" value="EAY06549.1"/>
    <property type="molecule type" value="Genomic_DNA"/>
</dbReference>
<dbReference type="InterPro" id="IPR002110">
    <property type="entry name" value="Ankyrin_rpt"/>
</dbReference>
<dbReference type="RefSeq" id="XP_001318772.1">
    <property type="nucleotide sequence ID" value="XM_001318737.1"/>
</dbReference>
<evidence type="ECO:0000313" key="5">
    <source>
        <dbReference type="EMBL" id="EAY06549.1"/>
    </source>
</evidence>
<dbReference type="Pfam" id="PF13637">
    <property type="entry name" value="Ank_4"/>
    <property type="match status" value="1"/>
</dbReference>
<keyword evidence="2 3" id="KW-0040">ANK repeat</keyword>
<dbReference type="PRINTS" id="PR01415">
    <property type="entry name" value="ANKYRIN"/>
</dbReference>
<dbReference type="Proteomes" id="UP000001542">
    <property type="component" value="Unassembled WGS sequence"/>
</dbReference>
<dbReference type="PANTHER" id="PTHR24198:SF165">
    <property type="entry name" value="ANKYRIN REPEAT-CONTAINING PROTEIN-RELATED"/>
    <property type="match status" value="1"/>
</dbReference>
<reference evidence="5" key="2">
    <citation type="journal article" date="2007" name="Science">
        <title>Draft genome sequence of the sexually transmitted pathogen Trichomonas vaginalis.</title>
        <authorList>
            <person name="Carlton J.M."/>
            <person name="Hirt R.P."/>
            <person name="Silva J.C."/>
            <person name="Delcher A.L."/>
            <person name="Schatz M."/>
            <person name="Zhao Q."/>
            <person name="Wortman J.R."/>
            <person name="Bidwell S.L."/>
            <person name="Alsmark U.C.M."/>
            <person name="Besteiro S."/>
            <person name="Sicheritz-Ponten T."/>
            <person name="Noel C.J."/>
            <person name="Dacks J.B."/>
            <person name="Foster P.G."/>
            <person name="Simillion C."/>
            <person name="Van de Peer Y."/>
            <person name="Miranda-Saavedra D."/>
            <person name="Barton G.J."/>
            <person name="Westrop G.D."/>
            <person name="Mueller S."/>
            <person name="Dessi D."/>
            <person name="Fiori P.L."/>
            <person name="Ren Q."/>
            <person name="Paulsen I."/>
            <person name="Zhang H."/>
            <person name="Bastida-Corcuera F.D."/>
            <person name="Simoes-Barbosa A."/>
            <person name="Brown M.T."/>
            <person name="Hayes R.D."/>
            <person name="Mukherjee M."/>
            <person name="Okumura C.Y."/>
            <person name="Schneider R."/>
            <person name="Smith A.J."/>
            <person name="Vanacova S."/>
            <person name="Villalvazo M."/>
            <person name="Haas B.J."/>
            <person name="Pertea M."/>
            <person name="Feldblyum T.V."/>
            <person name="Utterback T.R."/>
            <person name="Shu C.L."/>
            <person name="Osoegawa K."/>
            <person name="de Jong P.J."/>
            <person name="Hrdy I."/>
            <person name="Horvathova L."/>
            <person name="Zubacova Z."/>
            <person name="Dolezal P."/>
            <person name="Malik S.B."/>
            <person name="Logsdon J.M. Jr."/>
            <person name="Henze K."/>
            <person name="Gupta A."/>
            <person name="Wang C.C."/>
            <person name="Dunne R.L."/>
            <person name="Upcroft J.A."/>
            <person name="Upcroft P."/>
            <person name="White O."/>
            <person name="Salzberg S.L."/>
            <person name="Tang P."/>
            <person name="Chiu C.-H."/>
            <person name="Lee Y.-S."/>
            <person name="Embley T.M."/>
            <person name="Coombs G.H."/>
            <person name="Mottram J.C."/>
            <person name="Tachezy J."/>
            <person name="Fraser-Liggett C.M."/>
            <person name="Johnson P.J."/>
        </authorList>
    </citation>
    <scope>NUCLEOTIDE SEQUENCE [LARGE SCALE GENOMIC DNA]</scope>
    <source>
        <strain evidence="5">G3</strain>
    </source>
</reference>
<dbReference type="VEuPathDB" id="TrichDB:TVAGG3_0274630"/>
<feature type="repeat" description="ANK" evidence="3">
    <location>
        <begin position="311"/>
        <end position="343"/>
    </location>
</feature>
<feature type="repeat" description="ANK" evidence="3">
    <location>
        <begin position="278"/>
        <end position="310"/>
    </location>
</feature>
<dbReference type="GO" id="GO:0045944">
    <property type="term" value="P:positive regulation of transcription by RNA polymerase II"/>
    <property type="evidence" value="ECO:0000318"/>
    <property type="project" value="GO_Central"/>
</dbReference>
<dbReference type="AlphaFoldDB" id="A2ELE7"/>
<keyword evidence="6" id="KW-1185">Reference proteome</keyword>
<reference evidence="5" key="1">
    <citation type="submission" date="2006-10" db="EMBL/GenBank/DDBJ databases">
        <authorList>
            <person name="Amadeo P."/>
            <person name="Zhao Q."/>
            <person name="Wortman J."/>
            <person name="Fraser-Liggett C."/>
            <person name="Carlton J."/>
        </authorList>
    </citation>
    <scope>NUCLEOTIDE SEQUENCE</scope>
    <source>
        <strain evidence="5">G3</strain>
    </source>
</reference>
<proteinExistence type="predicted"/>
<name>A2ELE7_TRIV3</name>
<feature type="region of interest" description="Disordered" evidence="4">
    <location>
        <begin position="338"/>
        <end position="363"/>
    </location>
</feature>
<dbReference type="PANTHER" id="PTHR24198">
    <property type="entry name" value="ANKYRIN REPEAT AND PROTEIN KINASE DOMAIN-CONTAINING PROTEIN"/>
    <property type="match status" value="1"/>
</dbReference>
<dbReference type="SMART" id="SM00248">
    <property type="entry name" value="ANK"/>
    <property type="match status" value="8"/>
</dbReference>
<organism evidence="5 6">
    <name type="scientific">Trichomonas vaginalis (strain ATCC PRA-98 / G3)</name>
    <dbReference type="NCBI Taxonomy" id="412133"/>
    <lineage>
        <taxon>Eukaryota</taxon>
        <taxon>Metamonada</taxon>
        <taxon>Parabasalia</taxon>
        <taxon>Trichomonadida</taxon>
        <taxon>Trichomonadidae</taxon>
        <taxon>Trichomonas</taxon>
    </lineage>
</organism>
<dbReference type="STRING" id="5722.A2ELE7"/>
<dbReference type="InterPro" id="IPR036770">
    <property type="entry name" value="Ankyrin_rpt-contain_sf"/>
</dbReference>
<gene>
    <name evidence="5" type="ORF">TVAG_358390</name>
</gene>
<dbReference type="KEGG" id="tva:4764426"/>
<dbReference type="PROSITE" id="PS50088">
    <property type="entry name" value="ANK_REPEAT"/>
    <property type="match status" value="4"/>
</dbReference>
<dbReference type="OrthoDB" id="366390at2759"/>